<comment type="similarity">
    <text evidence="1">Belongs to the 4-oxalocrotonate tautomerase family.</text>
</comment>
<dbReference type="InterPro" id="IPR004370">
    <property type="entry name" value="4-OT-like_dom"/>
</dbReference>
<dbReference type="PANTHER" id="PTHR35530">
    <property type="entry name" value="TAUTOMERASE-RELATED"/>
    <property type="match status" value="1"/>
</dbReference>
<proteinExistence type="inferred from homology"/>
<evidence type="ECO:0000259" key="3">
    <source>
        <dbReference type="Pfam" id="PF01361"/>
    </source>
</evidence>
<feature type="domain" description="4-oxalocrotonate tautomerase-like" evidence="3">
    <location>
        <begin position="2"/>
        <end position="61"/>
    </location>
</feature>
<dbReference type="Pfam" id="PF01361">
    <property type="entry name" value="Tautomerase"/>
    <property type="match status" value="1"/>
</dbReference>
<name>A0A147JSR1_HADYE</name>
<dbReference type="GO" id="GO:0016853">
    <property type="term" value="F:isomerase activity"/>
    <property type="evidence" value="ECO:0007669"/>
    <property type="project" value="UniProtKB-KW"/>
</dbReference>
<dbReference type="AlphaFoldDB" id="A0A147JSR1"/>
<evidence type="ECO:0000313" key="4">
    <source>
        <dbReference type="EMBL" id="KUO39538.1"/>
    </source>
</evidence>
<dbReference type="PANTHER" id="PTHR35530:SF2">
    <property type="entry name" value="BSL4019 PROTEIN"/>
    <property type="match status" value="1"/>
</dbReference>
<organism evidence="4 5">
    <name type="scientific">Hadarchaeum yellowstonense</name>
    <dbReference type="NCBI Taxonomy" id="1776334"/>
    <lineage>
        <taxon>Archaea</taxon>
        <taxon>Methanobacteriati</taxon>
        <taxon>Candidatus Hadarchaeota</taxon>
        <taxon>Candidatus Hadarchaeia</taxon>
        <taxon>Candidatus Hadarchaeales</taxon>
        <taxon>Candidatus Hadarchaeaceae</taxon>
        <taxon>Candidatus Hadarchaeum</taxon>
    </lineage>
</organism>
<dbReference type="Proteomes" id="UP000074294">
    <property type="component" value="Unassembled WGS sequence"/>
</dbReference>
<gene>
    <name evidence="4" type="ORF">APZ16_02320</name>
</gene>
<dbReference type="InterPro" id="IPR014347">
    <property type="entry name" value="Tautomerase/MIF_sf"/>
</dbReference>
<keyword evidence="2" id="KW-0413">Isomerase</keyword>
<accession>A0A147JSR1</accession>
<dbReference type="EMBL" id="LQMQ01000061">
    <property type="protein sequence ID" value="KUO39538.1"/>
    <property type="molecule type" value="Genomic_DNA"/>
</dbReference>
<protein>
    <recommendedName>
        <fullName evidence="3">4-oxalocrotonate tautomerase-like domain-containing protein</fullName>
    </recommendedName>
</protein>
<evidence type="ECO:0000256" key="1">
    <source>
        <dbReference type="ARBA" id="ARBA00006723"/>
    </source>
</evidence>
<comment type="caution">
    <text evidence="4">The sequence shown here is derived from an EMBL/GenBank/DDBJ whole genome shotgun (WGS) entry which is preliminary data.</text>
</comment>
<sequence>MPLVEVSVTKGALSPEDKVKMANDICDLLLKAIPGLRREAISVIFHEHPGENWVVGGVTVKELIERTKGKR</sequence>
<dbReference type="Gene3D" id="3.30.429.10">
    <property type="entry name" value="Macrophage Migration Inhibitory Factor"/>
    <property type="match status" value="1"/>
</dbReference>
<dbReference type="SUPFAM" id="SSF55331">
    <property type="entry name" value="Tautomerase/MIF"/>
    <property type="match status" value="1"/>
</dbReference>
<evidence type="ECO:0000256" key="2">
    <source>
        <dbReference type="ARBA" id="ARBA00023235"/>
    </source>
</evidence>
<evidence type="ECO:0000313" key="5">
    <source>
        <dbReference type="Proteomes" id="UP000074294"/>
    </source>
</evidence>
<reference evidence="4 5" key="1">
    <citation type="journal article" date="2016" name="Nat. Microbiol.">
        <title>Genomic inference of the metabolism of cosmopolitan subsurface Archaea, Hadesarchaea.</title>
        <authorList>
            <person name="Baker B.J."/>
            <person name="Saw J.H."/>
            <person name="Lind A.E."/>
            <person name="Lazar C.S."/>
            <person name="Hinrichs K.-U."/>
            <person name="Teske A.P."/>
            <person name="Ettema T.J."/>
        </authorList>
    </citation>
    <scope>NUCLEOTIDE SEQUENCE [LARGE SCALE GENOMIC DNA]</scope>
</reference>